<gene>
    <name evidence="2" type="ORF">KE626_22130</name>
</gene>
<evidence type="ECO:0000313" key="2">
    <source>
        <dbReference type="EMBL" id="MBS0030040.1"/>
    </source>
</evidence>
<organism evidence="2 3">
    <name type="scientific">Chitinophaga hostae</name>
    <dbReference type="NCBI Taxonomy" id="2831022"/>
    <lineage>
        <taxon>Bacteria</taxon>
        <taxon>Pseudomonadati</taxon>
        <taxon>Bacteroidota</taxon>
        <taxon>Chitinophagia</taxon>
        <taxon>Chitinophagales</taxon>
        <taxon>Chitinophagaceae</taxon>
        <taxon>Chitinophaga</taxon>
    </lineage>
</organism>
<proteinExistence type="predicted"/>
<dbReference type="EMBL" id="JAGTXB010000012">
    <property type="protein sequence ID" value="MBS0030040.1"/>
    <property type="molecule type" value="Genomic_DNA"/>
</dbReference>
<protein>
    <submittedName>
        <fullName evidence="2">SymE family type I addiction module toxin</fullName>
    </submittedName>
</protein>
<comment type="caution">
    <text evidence="2">The sequence shown here is derived from an EMBL/GenBank/DDBJ whole genome shotgun (WGS) entry which is preliminary data.</text>
</comment>
<evidence type="ECO:0000313" key="3">
    <source>
        <dbReference type="Proteomes" id="UP000676386"/>
    </source>
</evidence>
<reference evidence="2 3" key="1">
    <citation type="submission" date="2021-04" db="EMBL/GenBank/DDBJ databases">
        <title>Chitinophaga sp. nov., isolated from the rhizosphere soil.</title>
        <authorList>
            <person name="He S."/>
        </authorList>
    </citation>
    <scope>NUCLEOTIDE SEQUENCE [LARGE SCALE GENOMIC DNA]</scope>
    <source>
        <strain evidence="2 3">2R12</strain>
    </source>
</reference>
<keyword evidence="3" id="KW-1185">Reference proteome</keyword>
<dbReference type="Proteomes" id="UP000676386">
    <property type="component" value="Unassembled WGS sequence"/>
</dbReference>
<name>A0ABS5J4M8_9BACT</name>
<accession>A0ABS5J4M8</accession>
<dbReference type="RefSeq" id="WP_211975181.1">
    <property type="nucleotide sequence ID" value="NZ_CBFHAM010000045.1"/>
</dbReference>
<dbReference type="InterPro" id="IPR014944">
    <property type="entry name" value="Toxin_SymE-like"/>
</dbReference>
<dbReference type="Pfam" id="PF08845">
    <property type="entry name" value="SymE_toxin"/>
    <property type="match status" value="1"/>
</dbReference>
<sequence length="72" mass="8179">MGTKQIRLVKLHGKYQELKECRNPGGRYVAWLNISGLWLEKAGFNVGDQVEITVGEETLMIKRKTDHGDKGH</sequence>
<evidence type="ECO:0000259" key="1">
    <source>
        <dbReference type="Pfam" id="PF08845"/>
    </source>
</evidence>
<feature type="domain" description="Toxin SymE-like" evidence="1">
    <location>
        <begin position="28"/>
        <end position="61"/>
    </location>
</feature>